<dbReference type="GO" id="GO:0005509">
    <property type="term" value="F:calcium ion binding"/>
    <property type="evidence" value="ECO:0007669"/>
    <property type="project" value="UniProtKB-ARBA"/>
</dbReference>
<dbReference type="SMART" id="SM00387">
    <property type="entry name" value="HATPase_c"/>
    <property type="match status" value="1"/>
</dbReference>
<dbReference type="KEGG" id="cpso:CPPEL_01855"/>
<keyword evidence="10" id="KW-0902">Two-component regulatory system</keyword>
<dbReference type="Gene3D" id="6.10.340.10">
    <property type="match status" value="1"/>
</dbReference>
<dbReference type="PROSITE" id="PS50885">
    <property type="entry name" value="HAMP"/>
    <property type="match status" value="1"/>
</dbReference>
<evidence type="ECO:0000256" key="2">
    <source>
        <dbReference type="ARBA" id="ARBA00001968"/>
    </source>
</evidence>
<keyword evidence="9 13" id="KW-1133">Transmembrane helix</keyword>
<evidence type="ECO:0000313" key="17">
    <source>
        <dbReference type="Proteomes" id="UP000271426"/>
    </source>
</evidence>
<evidence type="ECO:0000256" key="13">
    <source>
        <dbReference type="SAM" id="Phobius"/>
    </source>
</evidence>
<evidence type="ECO:0000259" key="15">
    <source>
        <dbReference type="PROSITE" id="PS50885"/>
    </source>
</evidence>
<evidence type="ECO:0000256" key="1">
    <source>
        <dbReference type="ARBA" id="ARBA00000085"/>
    </source>
</evidence>
<evidence type="ECO:0000256" key="7">
    <source>
        <dbReference type="ARBA" id="ARBA00022692"/>
    </source>
</evidence>
<dbReference type="PROSITE" id="PS50109">
    <property type="entry name" value="HIS_KIN"/>
    <property type="match status" value="1"/>
</dbReference>
<dbReference type="InterPro" id="IPR005467">
    <property type="entry name" value="His_kinase_dom"/>
</dbReference>
<protein>
    <recommendedName>
        <fullName evidence="4">histidine kinase</fullName>
        <ecNumber evidence="4">2.7.13.3</ecNumber>
    </recommendedName>
</protein>
<dbReference type="FunFam" id="3.30.565.10:FF:000006">
    <property type="entry name" value="Sensor histidine kinase WalK"/>
    <property type="match status" value="1"/>
</dbReference>
<dbReference type="AlphaFoldDB" id="A0A3G6ISN3"/>
<evidence type="ECO:0000259" key="14">
    <source>
        <dbReference type="PROSITE" id="PS50109"/>
    </source>
</evidence>
<dbReference type="InterPro" id="IPR003660">
    <property type="entry name" value="HAMP_dom"/>
</dbReference>
<dbReference type="SMART" id="SM00304">
    <property type="entry name" value="HAMP"/>
    <property type="match status" value="1"/>
</dbReference>
<dbReference type="InterPro" id="IPR003594">
    <property type="entry name" value="HATPase_dom"/>
</dbReference>
<dbReference type="EMBL" id="CP033898">
    <property type="protein sequence ID" value="AZA08517.1"/>
    <property type="molecule type" value="Genomic_DNA"/>
</dbReference>
<comment type="subcellular location">
    <subcellularLocation>
        <location evidence="3">Cell membrane</location>
    </subcellularLocation>
</comment>
<organism evidence="16 17">
    <name type="scientific">Corynebacterium pseudopelargi</name>
    <dbReference type="NCBI Taxonomy" id="2080757"/>
    <lineage>
        <taxon>Bacteria</taxon>
        <taxon>Bacillati</taxon>
        <taxon>Actinomycetota</taxon>
        <taxon>Actinomycetes</taxon>
        <taxon>Mycobacteriales</taxon>
        <taxon>Corynebacteriaceae</taxon>
        <taxon>Corynebacterium</taxon>
    </lineage>
</organism>
<reference evidence="16 17" key="1">
    <citation type="submission" date="2018-11" db="EMBL/GenBank/DDBJ databases">
        <authorList>
            <person name="Kleinhagauer T."/>
            <person name="Glaeser S.P."/>
            <person name="Spergser J."/>
            <person name="Ruckert C."/>
            <person name="Kaempfer P."/>
            <person name="Busse H.-J."/>
        </authorList>
    </citation>
    <scope>NUCLEOTIDE SEQUENCE [LARGE SCALE GENOMIC DNA]</scope>
    <source>
        <strain evidence="16 17">812CH</strain>
    </source>
</reference>
<evidence type="ECO:0000256" key="11">
    <source>
        <dbReference type="ARBA" id="ARBA00023136"/>
    </source>
</evidence>
<dbReference type="SMART" id="SM00388">
    <property type="entry name" value="HisKA"/>
    <property type="match status" value="1"/>
</dbReference>
<dbReference type="InterPro" id="IPR003661">
    <property type="entry name" value="HisK_dim/P_dom"/>
</dbReference>
<feature type="transmembrane region" description="Helical" evidence="13">
    <location>
        <begin position="177"/>
        <end position="200"/>
    </location>
</feature>
<sequence length="493" mass="52992">MSVANPYASAVVDPPAKKRKKGSGQSSKPAGLKAVPLRLGLTIIIVVVSGLGLAASSVAVNRTMVELVYSRIDADLERGLGGWASQDSLFHDSTSVAARPPTDFYAVKFFPDGTALEFNEHDSAPDLDAVEPGRGPQTVESKGDSDVHWRVMAQTDNGVTTVVAKDIAQESMILQRLAIGQVVIGMSVLMITALFAFFLVHRALRPLREVEATAKAIASGDFDRRVPEGGENTEVGELSHSLNVMLERLQGSIIELQNKEEQMRRFVGDASHELRTPLTSVKGYAELYRSGATDDAKLVLERIEAEASRMSVLVEDLLALTRAEGSRFEEADVDILELSLSVASSLRAAYPGRCIDVRSECEAIPVVRGDAARLHQVLTNLTVNAIKHGGEEAKVAIKLFDATPGWVTIEVADDGIGLSEEDAAHIFERFYRADTSRARATGGSGLGLAITKTLVESHKGSIGVQSELGKGTVFRIDLPKDPKRTPPQTQSAT</sequence>
<dbReference type="Pfam" id="PF00672">
    <property type="entry name" value="HAMP"/>
    <property type="match status" value="1"/>
</dbReference>
<dbReference type="CDD" id="cd00082">
    <property type="entry name" value="HisKA"/>
    <property type="match status" value="1"/>
</dbReference>
<name>A0A3G6ISN3_9CORY</name>
<dbReference type="PANTHER" id="PTHR45436">
    <property type="entry name" value="SENSOR HISTIDINE KINASE YKOH"/>
    <property type="match status" value="1"/>
</dbReference>
<dbReference type="OrthoDB" id="9786919at2"/>
<proteinExistence type="predicted"/>
<dbReference type="Gene3D" id="1.10.287.130">
    <property type="match status" value="1"/>
</dbReference>
<comment type="cofactor">
    <cofactor evidence="2">
        <name>a divalent metal cation</name>
        <dbReference type="ChEBI" id="CHEBI:60240"/>
    </cofactor>
</comment>
<evidence type="ECO:0000256" key="5">
    <source>
        <dbReference type="ARBA" id="ARBA00022553"/>
    </source>
</evidence>
<dbReference type="Pfam" id="PF02518">
    <property type="entry name" value="HATPase_c"/>
    <property type="match status" value="1"/>
</dbReference>
<evidence type="ECO:0000313" key="16">
    <source>
        <dbReference type="EMBL" id="AZA08517.1"/>
    </source>
</evidence>
<evidence type="ECO:0000256" key="8">
    <source>
        <dbReference type="ARBA" id="ARBA00022777"/>
    </source>
</evidence>
<dbReference type="CDD" id="cd00075">
    <property type="entry name" value="HATPase"/>
    <property type="match status" value="1"/>
</dbReference>
<evidence type="ECO:0000256" key="3">
    <source>
        <dbReference type="ARBA" id="ARBA00004236"/>
    </source>
</evidence>
<dbReference type="SUPFAM" id="SSF55874">
    <property type="entry name" value="ATPase domain of HSP90 chaperone/DNA topoisomerase II/histidine kinase"/>
    <property type="match status" value="1"/>
</dbReference>
<feature type="transmembrane region" description="Helical" evidence="13">
    <location>
        <begin position="39"/>
        <end position="61"/>
    </location>
</feature>
<dbReference type="FunFam" id="1.10.287.130:FF:000001">
    <property type="entry name" value="Two-component sensor histidine kinase"/>
    <property type="match status" value="1"/>
</dbReference>
<comment type="catalytic activity">
    <reaction evidence="1">
        <text>ATP + protein L-histidine = ADP + protein N-phospho-L-histidine.</text>
        <dbReference type="EC" id="2.7.13.3"/>
    </reaction>
</comment>
<dbReference type="CDD" id="cd06225">
    <property type="entry name" value="HAMP"/>
    <property type="match status" value="1"/>
</dbReference>
<keyword evidence="7 13" id="KW-0812">Transmembrane</keyword>
<evidence type="ECO:0000256" key="6">
    <source>
        <dbReference type="ARBA" id="ARBA00022679"/>
    </source>
</evidence>
<evidence type="ECO:0000256" key="4">
    <source>
        <dbReference type="ARBA" id="ARBA00012438"/>
    </source>
</evidence>
<dbReference type="PRINTS" id="PR00344">
    <property type="entry name" value="BCTRLSENSOR"/>
</dbReference>
<dbReference type="Gene3D" id="3.30.565.10">
    <property type="entry name" value="Histidine kinase-like ATPase, C-terminal domain"/>
    <property type="match status" value="1"/>
</dbReference>
<evidence type="ECO:0000256" key="12">
    <source>
        <dbReference type="SAM" id="MobiDB-lite"/>
    </source>
</evidence>
<dbReference type="GO" id="GO:0000155">
    <property type="term" value="F:phosphorelay sensor kinase activity"/>
    <property type="evidence" value="ECO:0007669"/>
    <property type="project" value="InterPro"/>
</dbReference>
<dbReference type="EC" id="2.7.13.3" evidence="4"/>
<feature type="domain" description="Histidine kinase" evidence="14">
    <location>
        <begin position="269"/>
        <end position="482"/>
    </location>
</feature>
<gene>
    <name evidence="16" type="primary">tcrY</name>
    <name evidence="16" type="ORF">CPPEL_01855</name>
</gene>
<dbReference type="InterPro" id="IPR036097">
    <property type="entry name" value="HisK_dim/P_sf"/>
</dbReference>
<keyword evidence="8 16" id="KW-0418">Kinase</keyword>
<dbReference type="InterPro" id="IPR036890">
    <property type="entry name" value="HATPase_C_sf"/>
</dbReference>
<dbReference type="PANTHER" id="PTHR45436:SF5">
    <property type="entry name" value="SENSOR HISTIDINE KINASE TRCS"/>
    <property type="match status" value="1"/>
</dbReference>
<keyword evidence="6 16" id="KW-0808">Transferase</keyword>
<keyword evidence="17" id="KW-1185">Reference proteome</keyword>
<evidence type="ECO:0000256" key="10">
    <source>
        <dbReference type="ARBA" id="ARBA00023012"/>
    </source>
</evidence>
<feature type="domain" description="HAMP" evidence="15">
    <location>
        <begin position="201"/>
        <end position="254"/>
    </location>
</feature>
<dbReference type="SUPFAM" id="SSF47384">
    <property type="entry name" value="Homodimeric domain of signal transducing histidine kinase"/>
    <property type="match status" value="1"/>
</dbReference>
<keyword evidence="5" id="KW-0597">Phosphoprotein</keyword>
<evidence type="ECO:0000256" key="9">
    <source>
        <dbReference type="ARBA" id="ARBA00022989"/>
    </source>
</evidence>
<keyword evidence="11 13" id="KW-0472">Membrane</keyword>
<dbReference type="RefSeq" id="WP_123959546.1">
    <property type="nucleotide sequence ID" value="NZ_CP033898.1"/>
</dbReference>
<dbReference type="Proteomes" id="UP000271426">
    <property type="component" value="Chromosome"/>
</dbReference>
<dbReference type="InterPro" id="IPR004358">
    <property type="entry name" value="Sig_transdc_His_kin-like_C"/>
</dbReference>
<dbReference type="InterPro" id="IPR050428">
    <property type="entry name" value="TCS_sensor_his_kinase"/>
</dbReference>
<feature type="region of interest" description="Disordered" evidence="12">
    <location>
        <begin position="124"/>
        <end position="144"/>
    </location>
</feature>
<dbReference type="GO" id="GO:0005886">
    <property type="term" value="C:plasma membrane"/>
    <property type="evidence" value="ECO:0007669"/>
    <property type="project" value="UniProtKB-SubCell"/>
</dbReference>
<dbReference type="Pfam" id="PF00512">
    <property type="entry name" value="HisKA"/>
    <property type="match status" value="1"/>
</dbReference>
<accession>A0A3G6ISN3</accession>
<dbReference type="SUPFAM" id="SSF158472">
    <property type="entry name" value="HAMP domain-like"/>
    <property type="match status" value="1"/>
</dbReference>